<keyword evidence="2" id="KW-1185">Reference proteome</keyword>
<dbReference type="InterPro" id="IPR050490">
    <property type="entry name" value="Bact_solute-bd_prot1"/>
</dbReference>
<dbReference type="EMBL" id="CP010519">
    <property type="protein sequence ID" value="AJE86544.1"/>
    <property type="molecule type" value="Genomic_DNA"/>
</dbReference>
<organism evidence="1 2">
    <name type="scientific">Streptomyces albus (strain ATCC 21838 / DSM 41398 / FERM P-419 / JCM 4703 / NBRC 107858)</name>
    <dbReference type="NCBI Taxonomy" id="1081613"/>
    <lineage>
        <taxon>Bacteria</taxon>
        <taxon>Bacillati</taxon>
        <taxon>Actinomycetota</taxon>
        <taxon>Actinomycetes</taxon>
        <taxon>Kitasatosporales</taxon>
        <taxon>Streptomycetaceae</taxon>
        <taxon>Streptomyces</taxon>
    </lineage>
</organism>
<dbReference type="Pfam" id="PF01547">
    <property type="entry name" value="SBP_bac_1"/>
    <property type="match status" value="1"/>
</dbReference>
<dbReference type="Proteomes" id="UP000031523">
    <property type="component" value="Chromosome"/>
</dbReference>
<dbReference type="AlphaFoldDB" id="A0A0B5EXJ3"/>
<dbReference type="Gene3D" id="3.40.190.10">
    <property type="entry name" value="Periplasmic binding protein-like II"/>
    <property type="match status" value="1"/>
</dbReference>
<reference evidence="1 2" key="1">
    <citation type="submission" date="2015-01" db="EMBL/GenBank/DDBJ databases">
        <title>Enhanced salinomycin production by adjusting the supply of polyketide extender units in Streptomyce albus DSM 41398.</title>
        <authorList>
            <person name="Lu C."/>
        </authorList>
    </citation>
    <scope>NUCLEOTIDE SEQUENCE [LARGE SCALE GENOMIC DNA]</scope>
    <source>
        <strain evidence="2">ATCC 21838 / DSM 41398 / FERM P-419 / JCM 4703 / NBRC 107858</strain>
    </source>
</reference>
<gene>
    <name evidence="1" type="ORF">SLNWT_6168</name>
</gene>
<dbReference type="SUPFAM" id="SSF53850">
    <property type="entry name" value="Periplasmic binding protein-like II"/>
    <property type="match status" value="1"/>
</dbReference>
<dbReference type="KEGG" id="sals:SLNWT_6168"/>
<dbReference type="PANTHER" id="PTHR43649">
    <property type="entry name" value="ARABINOSE-BINDING PROTEIN-RELATED"/>
    <property type="match status" value="1"/>
</dbReference>
<evidence type="ECO:0000313" key="2">
    <source>
        <dbReference type="Proteomes" id="UP000031523"/>
    </source>
</evidence>
<proteinExistence type="predicted"/>
<name>A0A0B5EXJ3_STRA4</name>
<dbReference type="InterPro" id="IPR006059">
    <property type="entry name" value="SBP"/>
</dbReference>
<protein>
    <submittedName>
        <fullName evidence="1">Extracellular solute-binding protein family 1</fullName>
    </submittedName>
</protein>
<dbReference type="PANTHER" id="PTHR43649:SF30">
    <property type="entry name" value="ABC TRANSPORTER SUBSTRATE-BINDING PROTEIN"/>
    <property type="match status" value="1"/>
</dbReference>
<dbReference type="CDD" id="cd13585">
    <property type="entry name" value="PBP2_TMBP_like"/>
    <property type="match status" value="1"/>
</dbReference>
<dbReference type="PROSITE" id="PS51318">
    <property type="entry name" value="TAT"/>
    <property type="match status" value="1"/>
</dbReference>
<sequence>MLQHGKDAAPPPPTRRRFLTGMAGAAGALAAPAALTGCGSAGSGGDELVFWNFYGPQHGPDPAANRQSEWFTRLVADWNARERVKVRLQYLPTSAYLNGSKVPTAFATGAGPDIFLCSPGDFLRYYNGGVLEELTPYLDKGVVEDYGSTLTSRMVEDKVYALPMENEPLAMFYDVGAWEKAGLSEGDIPKTWDQLLDVGDKLRRRGRAGLVFETQPGYFQNFTWYPWMWQGGGDVLDREGAPAFDSRATRQALQLWQDAVRHGIAPRTNPAAGDLVAGFRSGQAALWQNGIWQVAGFKAAAPKYRYGVFKLPVPAGGKYVTALGGWSFCANARGRDPEAAARFCAWALGSMREDCVARMTEWCTVAKSDVAPRTSALELGARKGGYDAAAMRAFKDEIFPGGRAEPRYPPVVYKAISDAVQGSMLAGRSVSSQAERAAESIAAYTKSYQGASLI</sequence>
<evidence type="ECO:0000313" key="1">
    <source>
        <dbReference type="EMBL" id="AJE86544.1"/>
    </source>
</evidence>
<dbReference type="InterPro" id="IPR006311">
    <property type="entry name" value="TAT_signal"/>
</dbReference>
<accession>A0A0B5EXJ3</accession>